<proteinExistence type="inferred from homology"/>
<evidence type="ECO:0000313" key="5">
    <source>
        <dbReference type="EMBL" id="SDX50795.1"/>
    </source>
</evidence>
<dbReference type="GO" id="GO:0008124">
    <property type="term" value="F:4-alpha-hydroxytetrahydrobiopterin dehydratase activity"/>
    <property type="evidence" value="ECO:0007669"/>
    <property type="project" value="UniProtKB-EC"/>
</dbReference>
<reference evidence="6" key="1">
    <citation type="submission" date="2016-10" db="EMBL/GenBank/DDBJ databases">
        <authorList>
            <person name="Varghese N."/>
            <person name="Submissions S."/>
        </authorList>
    </citation>
    <scope>NUCLEOTIDE SEQUENCE [LARGE SCALE GENOMIC DNA]</scope>
    <source>
        <strain evidence="6">DSM 26922</strain>
    </source>
</reference>
<dbReference type="Pfam" id="PF01329">
    <property type="entry name" value="Pterin_4a"/>
    <property type="match status" value="1"/>
</dbReference>
<dbReference type="RefSeq" id="WP_089948188.1">
    <property type="nucleotide sequence ID" value="NZ_FNOI01000008.1"/>
</dbReference>
<evidence type="ECO:0000256" key="4">
    <source>
        <dbReference type="ARBA" id="ARBA00023239"/>
    </source>
</evidence>
<dbReference type="AlphaFoldDB" id="A0A1H3C9P2"/>
<evidence type="ECO:0000256" key="1">
    <source>
        <dbReference type="ARBA" id="ARBA00001554"/>
    </source>
</evidence>
<gene>
    <name evidence="5" type="ORF">SAMN04488001_3410</name>
</gene>
<dbReference type="EC" id="4.2.1.96" evidence="3"/>
<dbReference type="SUPFAM" id="SSF55248">
    <property type="entry name" value="PCD-like"/>
    <property type="match status" value="1"/>
</dbReference>
<dbReference type="Proteomes" id="UP000199441">
    <property type="component" value="Unassembled WGS sequence"/>
</dbReference>
<dbReference type="PANTHER" id="PTHR42805:SF1">
    <property type="entry name" value="PTERIN-4-ALPHA-CARBINOLAMINE DEHYDRATASE-RELATED"/>
    <property type="match status" value="1"/>
</dbReference>
<comment type="catalytic activity">
    <reaction evidence="1">
        <text>(4aS,6R)-4a-hydroxy-L-erythro-5,6,7,8-tetrahydrobiopterin = (6R)-L-erythro-6,7-dihydrobiopterin + H2O</text>
        <dbReference type="Rhea" id="RHEA:11920"/>
        <dbReference type="ChEBI" id="CHEBI:15377"/>
        <dbReference type="ChEBI" id="CHEBI:15642"/>
        <dbReference type="ChEBI" id="CHEBI:43120"/>
        <dbReference type="EC" id="4.2.1.96"/>
    </reaction>
</comment>
<sequence>MTTDTDLNQQSCDVCAGGGVVMTRAEAEEKMPQLHGDWVLDDNTSSLTREMKFKGFAKAVYHANIAAFLGDKEGHHPDVQFGWGYCRVIFTSHELGGLSPNDFICAAKFDALVG</sequence>
<dbReference type="PANTHER" id="PTHR42805">
    <property type="entry name" value="PTERIN-4-ALPHA-CARBINOLAMINE DEHYDRATASE-RELATED"/>
    <property type="match status" value="1"/>
</dbReference>
<protein>
    <recommendedName>
        <fullName evidence="3">4a-hydroxytetrahydrobiopterin dehydratase</fullName>
        <ecNumber evidence="3">4.2.1.96</ecNumber>
    </recommendedName>
</protein>
<accession>A0A1H3C9P2</accession>
<evidence type="ECO:0000256" key="3">
    <source>
        <dbReference type="ARBA" id="ARBA00013252"/>
    </source>
</evidence>
<dbReference type="InterPro" id="IPR050376">
    <property type="entry name" value="Pterin-4-alpha-carb_dehyd"/>
</dbReference>
<keyword evidence="6" id="KW-1185">Reference proteome</keyword>
<dbReference type="OrthoDB" id="9794987at2"/>
<dbReference type="STRING" id="670155.SAMN04488001_3410"/>
<name>A0A1H3C9P2_9RHOB</name>
<evidence type="ECO:0000256" key="2">
    <source>
        <dbReference type="ARBA" id="ARBA00006472"/>
    </source>
</evidence>
<dbReference type="InterPro" id="IPR036428">
    <property type="entry name" value="PCD_sf"/>
</dbReference>
<dbReference type="InterPro" id="IPR001533">
    <property type="entry name" value="Pterin_deHydtase"/>
</dbReference>
<dbReference type="EMBL" id="FNOI01000008">
    <property type="protein sequence ID" value="SDX50795.1"/>
    <property type="molecule type" value="Genomic_DNA"/>
</dbReference>
<keyword evidence="4" id="KW-0456">Lyase</keyword>
<organism evidence="5 6">
    <name type="scientific">Litoreibacter albidus</name>
    <dbReference type="NCBI Taxonomy" id="670155"/>
    <lineage>
        <taxon>Bacteria</taxon>
        <taxon>Pseudomonadati</taxon>
        <taxon>Pseudomonadota</taxon>
        <taxon>Alphaproteobacteria</taxon>
        <taxon>Rhodobacterales</taxon>
        <taxon>Roseobacteraceae</taxon>
        <taxon>Litoreibacter</taxon>
    </lineage>
</organism>
<dbReference type="CDD" id="cd00913">
    <property type="entry name" value="PCD_DCoH_subfamily_a"/>
    <property type="match status" value="1"/>
</dbReference>
<evidence type="ECO:0000313" key="6">
    <source>
        <dbReference type="Proteomes" id="UP000199441"/>
    </source>
</evidence>
<comment type="similarity">
    <text evidence="2">Belongs to the pterin-4-alpha-carbinolamine dehydratase family.</text>
</comment>
<dbReference type="GO" id="GO:0006729">
    <property type="term" value="P:tetrahydrobiopterin biosynthetic process"/>
    <property type="evidence" value="ECO:0007669"/>
    <property type="project" value="InterPro"/>
</dbReference>
<dbReference type="Gene3D" id="3.30.1360.20">
    <property type="entry name" value="Transcriptional coactivator/pterin dehydratase"/>
    <property type="match status" value="1"/>
</dbReference>